<dbReference type="Gene3D" id="3.90.740.10">
    <property type="entry name" value="Valyl/Leucyl/Isoleucyl-tRNA synthetase, editing domain"/>
    <property type="match status" value="1"/>
</dbReference>
<dbReference type="Gene3D" id="1.10.287.380">
    <property type="entry name" value="Valyl-tRNA synthetase, C-terminal domain"/>
    <property type="match status" value="1"/>
</dbReference>
<keyword evidence="5 12" id="KW-0547">Nucleotide-binding</keyword>
<evidence type="ECO:0000259" key="14">
    <source>
        <dbReference type="Pfam" id="PF08264"/>
    </source>
</evidence>
<dbReference type="NCBIfam" id="NF004349">
    <property type="entry name" value="PRK05729.1"/>
    <property type="match status" value="1"/>
</dbReference>
<dbReference type="GO" id="GO:0006438">
    <property type="term" value="P:valyl-tRNA aminoacylation"/>
    <property type="evidence" value="ECO:0007669"/>
    <property type="project" value="UniProtKB-UniRule"/>
</dbReference>
<reference evidence="17" key="1">
    <citation type="submission" date="2016-07" db="EMBL/GenBank/DDBJ databases">
        <authorList>
            <person name="Florea S."/>
            <person name="Webb J.S."/>
            <person name="Jaromczyk J."/>
            <person name="Schardl C.L."/>
        </authorList>
    </citation>
    <scope>NUCLEOTIDE SEQUENCE [LARGE SCALE GENOMIC DNA]</scope>
    <source>
        <strain evidence="17">CY1</strain>
    </source>
</reference>
<feature type="domain" description="Aminoacyl-tRNA synthetase class Ia" evidence="13">
    <location>
        <begin position="25"/>
        <end position="574"/>
    </location>
</feature>
<dbReference type="GO" id="GO:0005829">
    <property type="term" value="C:cytosol"/>
    <property type="evidence" value="ECO:0007669"/>
    <property type="project" value="TreeGrafter"/>
</dbReference>
<dbReference type="RefSeq" id="WP_079419089.1">
    <property type="nucleotide sequence ID" value="NZ_MBTG01000045.1"/>
</dbReference>
<dbReference type="GO" id="GO:0002161">
    <property type="term" value="F:aminoacyl-tRNA deacylase activity"/>
    <property type="evidence" value="ECO:0007669"/>
    <property type="project" value="InterPro"/>
</dbReference>
<comment type="caution">
    <text evidence="16">The sequence shown here is derived from an EMBL/GenBank/DDBJ whole genome shotgun (WGS) entry which is preliminary data.</text>
</comment>
<dbReference type="SUPFAM" id="SSF50677">
    <property type="entry name" value="ValRS/IleRS/LeuRS editing domain"/>
    <property type="match status" value="1"/>
</dbReference>
<dbReference type="InterPro" id="IPR001412">
    <property type="entry name" value="aa-tRNA-synth_I_CS"/>
</dbReference>
<dbReference type="Pfam" id="PF08264">
    <property type="entry name" value="Anticodon_1"/>
    <property type="match status" value="1"/>
</dbReference>
<evidence type="ECO:0000256" key="10">
    <source>
        <dbReference type="ARBA" id="ARBA00047552"/>
    </source>
</evidence>
<dbReference type="PROSITE" id="PS00178">
    <property type="entry name" value="AA_TRNA_LIGASE_I"/>
    <property type="match status" value="1"/>
</dbReference>
<dbReference type="FunFam" id="1.10.287.380:FF:000001">
    <property type="entry name" value="Valine--tRNA ligase"/>
    <property type="match status" value="1"/>
</dbReference>
<dbReference type="Pfam" id="PF10458">
    <property type="entry name" value="Val_tRNA-synt_C"/>
    <property type="match status" value="1"/>
</dbReference>
<dbReference type="CDD" id="cd00817">
    <property type="entry name" value="ValRS_core"/>
    <property type="match status" value="1"/>
</dbReference>
<proteinExistence type="inferred from homology"/>
<name>A0A1V4HB45_9BACL</name>
<keyword evidence="9 12" id="KW-0030">Aminoacyl-tRNA synthetase</keyword>
<evidence type="ECO:0000256" key="11">
    <source>
        <dbReference type="ARBA" id="ARBA00060830"/>
    </source>
</evidence>
<comment type="catalytic activity">
    <reaction evidence="10 12">
        <text>tRNA(Val) + L-valine + ATP = L-valyl-tRNA(Val) + AMP + diphosphate</text>
        <dbReference type="Rhea" id="RHEA:10704"/>
        <dbReference type="Rhea" id="RHEA-COMP:9672"/>
        <dbReference type="Rhea" id="RHEA-COMP:9708"/>
        <dbReference type="ChEBI" id="CHEBI:30616"/>
        <dbReference type="ChEBI" id="CHEBI:33019"/>
        <dbReference type="ChEBI" id="CHEBI:57762"/>
        <dbReference type="ChEBI" id="CHEBI:78442"/>
        <dbReference type="ChEBI" id="CHEBI:78537"/>
        <dbReference type="ChEBI" id="CHEBI:456215"/>
        <dbReference type="EC" id="6.1.1.9"/>
    </reaction>
</comment>
<comment type="subunit">
    <text evidence="2 12">Monomer.</text>
</comment>
<evidence type="ECO:0000313" key="17">
    <source>
        <dbReference type="Proteomes" id="UP000190626"/>
    </source>
</evidence>
<dbReference type="HAMAP" id="MF_02004">
    <property type="entry name" value="Val_tRNA_synth_type1"/>
    <property type="match status" value="1"/>
</dbReference>
<dbReference type="SUPFAM" id="SSF52374">
    <property type="entry name" value="Nucleotidylyl transferase"/>
    <property type="match status" value="1"/>
</dbReference>
<organism evidence="16 17">
    <name type="scientific">Paenibacillus ferrarius</name>
    <dbReference type="NCBI Taxonomy" id="1469647"/>
    <lineage>
        <taxon>Bacteria</taxon>
        <taxon>Bacillati</taxon>
        <taxon>Bacillota</taxon>
        <taxon>Bacilli</taxon>
        <taxon>Bacillales</taxon>
        <taxon>Paenibacillaceae</taxon>
        <taxon>Paenibacillus</taxon>
    </lineage>
</organism>
<dbReference type="PANTHER" id="PTHR11946:SF93">
    <property type="entry name" value="VALINE--TRNA LIGASE, CHLOROPLASTIC_MITOCHONDRIAL 2"/>
    <property type="match status" value="1"/>
</dbReference>
<accession>A0A1V4HB45</accession>
<evidence type="ECO:0000256" key="3">
    <source>
        <dbReference type="ARBA" id="ARBA00022490"/>
    </source>
</evidence>
<dbReference type="STRING" id="1469647.BC351_08985"/>
<gene>
    <name evidence="12" type="primary">valS</name>
    <name evidence="16" type="ORF">BC351_08985</name>
</gene>
<dbReference type="InterPro" id="IPR037118">
    <property type="entry name" value="Val-tRNA_synth_C_sf"/>
</dbReference>
<dbReference type="PANTHER" id="PTHR11946">
    <property type="entry name" value="VALYL-TRNA SYNTHETASES"/>
    <property type="match status" value="1"/>
</dbReference>
<evidence type="ECO:0000256" key="8">
    <source>
        <dbReference type="ARBA" id="ARBA00023054"/>
    </source>
</evidence>
<evidence type="ECO:0000313" key="16">
    <source>
        <dbReference type="EMBL" id="OPH48586.1"/>
    </source>
</evidence>
<dbReference type="NCBIfam" id="TIGR00422">
    <property type="entry name" value="valS"/>
    <property type="match status" value="1"/>
</dbReference>
<keyword evidence="8 12" id="KW-0175">Coiled coil</keyword>
<dbReference type="InterPro" id="IPR002300">
    <property type="entry name" value="aa-tRNA-synth_Ia"/>
</dbReference>
<dbReference type="InterPro" id="IPR010978">
    <property type="entry name" value="tRNA-bd_arm"/>
</dbReference>
<evidence type="ECO:0000256" key="1">
    <source>
        <dbReference type="ARBA" id="ARBA00004496"/>
    </source>
</evidence>
<sequence length="890" mass="101881">MTEANETKEQLQMPTTYDPKEAERKWYDYWIKNEFFKAGNRPDAETYTIVIPPPNVTGMLHIGHALDFTLQDILVRTKRMQGFDTLWLPGSDHAGIATQTKVEQKLREDGQTRYDLGREKFLEKVWEWKDQYANTIREQWAKMGFSLDYSRERFTLDEGLSQAVREVFVSLYEKGLIYRGNYIINWDPAARTALSDIEVEYKEVQGALYHLSYQTADGTDSIVVATTRPETMLGDTAVAVHPKDERYKHLIGKTLLLPIVNREIPIIADDYVEKEFGSGAVKITPAHDPNDFEVGKRHDLPQILVMDETGTMNANAGPYQGLDRFECRKRIVADLKEQGVLIKIEEHVHQVGHSERSGAVIEPYLSTQWFVKMQPLAEKAIDAQKSGNGVNFVPDRFEKIYLNWIENVRDWCISRQLWWGHRIPAWHCADCGQITVTREDATVCSHCQSTNLNQDNDVLDTWFSSALWPFSTLGWPNEEAEDLKRFYPTNVLVTGYDIIYFWVSRMIFTGLEFTKQNPFKDVLMHGLVRDSEGRKMSKSLGNGVDPLEVIEKYGADAMRYMISTSSTPGQDLRFRWERVEQARNFANKIWNASRFALMNLEGVAASDIDLTGQLGTADRWILHRLNETVREVTRLIDSYEFGETGRVLYNFIWDDLCDWYIEFSKLSLYGADAAAKQKTQSVLAYVLDQTQRLIHPFMPFISEEIWQHLPHEGETITLAAWPQENAAFESPDAVREMELLMDAIRSVRNIRAEVNVPMSKKVELLVKPATADTLSILRNNEEYLKRFCNTSLLQIDADMAAPEKAMTSIITGAELFLPLAGLIDIAQELARLDKELQSLHGEVERIEKKLGNEGFVAKAPAKVIEEEKAKLADYADKRDKVIARLAELKG</sequence>
<dbReference type="EMBL" id="MBTG01000045">
    <property type="protein sequence ID" value="OPH48586.1"/>
    <property type="molecule type" value="Genomic_DNA"/>
</dbReference>
<feature type="domain" description="Methionyl/Valyl/Leucyl/Isoleucyl-tRNA synthetase anticodon-binding" evidence="14">
    <location>
        <begin position="618"/>
        <end position="764"/>
    </location>
</feature>
<dbReference type="FunFam" id="3.40.50.620:FF:000098">
    <property type="entry name" value="Valine--tRNA ligase"/>
    <property type="match status" value="1"/>
</dbReference>
<dbReference type="GO" id="GO:0005524">
    <property type="term" value="F:ATP binding"/>
    <property type="evidence" value="ECO:0007669"/>
    <property type="project" value="UniProtKB-UniRule"/>
</dbReference>
<dbReference type="PRINTS" id="PR00986">
    <property type="entry name" value="TRNASYNTHVAL"/>
</dbReference>
<feature type="domain" description="Valyl-tRNA synthetase tRNA-binding arm" evidence="15">
    <location>
        <begin position="824"/>
        <end position="889"/>
    </location>
</feature>
<comment type="domain">
    <text evidence="12">ValRS has two distinct active sites: one for aminoacylation and one for editing. The misactivated threonine is translocated from the active site to the editing site.</text>
</comment>
<dbReference type="FunFam" id="3.40.50.620:FF:000032">
    <property type="entry name" value="Valine--tRNA ligase"/>
    <property type="match status" value="1"/>
</dbReference>
<dbReference type="OrthoDB" id="9810365at2"/>
<dbReference type="InterPro" id="IPR002303">
    <property type="entry name" value="Valyl-tRNA_ligase"/>
</dbReference>
<dbReference type="InterPro" id="IPR009008">
    <property type="entry name" value="Val/Leu/Ile-tRNA-synth_edit"/>
</dbReference>
<evidence type="ECO:0000256" key="9">
    <source>
        <dbReference type="ARBA" id="ARBA00023146"/>
    </source>
</evidence>
<dbReference type="Pfam" id="PF00133">
    <property type="entry name" value="tRNA-synt_1"/>
    <property type="match status" value="1"/>
</dbReference>
<feature type="short sequence motif" description="'KMSKS' region" evidence="12">
    <location>
        <begin position="535"/>
        <end position="539"/>
    </location>
</feature>
<dbReference type="EC" id="6.1.1.9" evidence="12"/>
<dbReference type="SUPFAM" id="SSF47323">
    <property type="entry name" value="Anticodon-binding domain of a subclass of class I aminoacyl-tRNA synthetases"/>
    <property type="match status" value="1"/>
</dbReference>
<dbReference type="SUPFAM" id="SSF46589">
    <property type="entry name" value="tRNA-binding arm"/>
    <property type="match status" value="1"/>
</dbReference>
<dbReference type="InterPro" id="IPR019499">
    <property type="entry name" value="Val-tRNA_synth_tRNA-bd"/>
</dbReference>
<dbReference type="GO" id="GO:0004832">
    <property type="term" value="F:valine-tRNA ligase activity"/>
    <property type="evidence" value="ECO:0007669"/>
    <property type="project" value="UniProtKB-UniRule"/>
</dbReference>
<comment type="similarity">
    <text evidence="11 12">Belongs to the class-I aminoacyl-tRNA synthetase family. ValS type 1 subfamily.</text>
</comment>
<dbReference type="FunFam" id="3.90.740.10:FF:000005">
    <property type="entry name" value="Valine--tRNA ligase, mitochondrial"/>
    <property type="match status" value="1"/>
</dbReference>
<dbReference type="InterPro" id="IPR009080">
    <property type="entry name" value="tRNAsynth_Ia_anticodon-bd"/>
</dbReference>
<evidence type="ECO:0000256" key="6">
    <source>
        <dbReference type="ARBA" id="ARBA00022840"/>
    </source>
</evidence>
<keyword evidence="3 12" id="KW-0963">Cytoplasm</keyword>
<evidence type="ECO:0000256" key="4">
    <source>
        <dbReference type="ARBA" id="ARBA00022598"/>
    </source>
</evidence>
<evidence type="ECO:0000256" key="2">
    <source>
        <dbReference type="ARBA" id="ARBA00011245"/>
    </source>
</evidence>
<dbReference type="FunFam" id="1.10.730.10:FF:000014">
    <property type="entry name" value="Valine--tRNA ligase"/>
    <property type="match status" value="1"/>
</dbReference>
<dbReference type="Gene3D" id="1.10.730.10">
    <property type="entry name" value="Isoleucyl-tRNA Synthetase, Domain 1"/>
    <property type="match status" value="1"/>
</dbReference>
<dbReference type="Proteomes" id="UP000190626">
    <property type="component" value="Unassembled WGS sequence"/>
</dbReference>
<feature type="coiled-coil region" evidence="12">
    <location>
        <begin position="822"/>
        <end position="884"/>
    </location>
</feature>
<evidence type="ECO:0000256" key="5">
    <source>
        <dbReference type="ARBA" id="ARBA00022741"/>
    </source>
</evidence>
<comment type="function">
    <text evidence="12">Catalyzes the attachment of valine to tRNA(Val). As ValRS can inadvertently accommodate and process structurally similar amino acids such as threonine, to avoid such errors, it has a 'posttransfer' editing activity that hydrolyzes mischarged Thr-tRNA(Val) in a tRNA-dependent manner.</text>
</comment>
<keyword evidence="4 12" id="KW-0436">Ligase</keyword>
<dbReference type="AlphaFoldDB" id="A0A1V4HB45"/>
<dbReference type="InterPro" id="IPR033705">
    <property type="entry name" value="Anticodon_Ia_Val"/>
</dbReference>
<evidence type="ECO:0000259" key="13">
    <source>
        <dbReference type="Pfam" id="PF00133"/>
    </source>
</evidence>
<dbReference type="InterPro" id="IPR014729">
    <property type="entry name" value="Rossmann-like_a/b/a_fold"/>
</dbReference>
<protein>
    <recommendedName>
        <fullName evidence="12">Valine--tRNA ligase</fullName>
        <ecNumber evidence="12">6.1.1.9</ecNumber>
    </recommendedName>
    <alternativeName>
        <fullName evidence="12">Valyl-tRNA synthetase</fullName>
        <shortName evidence="12">ValRS</shortName>
    </alternativeName>
</protein>
<feature type="short sequence motif" description="'HIGH' region" evidence="12">
    <location>
        <begin position="54"/>
        <end position="64"/>
    </location>
</feature>
<feature type="binding site" evidence="12">
    <location>
        <position position="538"/>
    </location>
    <ligand>
        <name>ATP</name>
        <dbReference type="ChEBI" id="CHEBI:30616"/>
    </ligand>
</feature>
<comment type="domain">
    <text evidence="12">The C-terminal coiled-coil domain is crucial for aminoacylation activity.</text>
</comment>
<comment type="subcellular location">
    <subcellularLocation>
        <location evidence="1 12">Cytoplasm</location>
    </subcellularLocation>
</comment>
<keyword evidence="6 12" id="KW-0067">ATP-binding</keyword>
<evidence type="ECO:0000259" key="15">
    <source>
        <dbReference type="Pfam" id="PF10458"/>
    </source>
</evidence>
<dbReference type="Gene3D" id="3.40.50.620">
    <property type="entry name" value="HUPs"/>
    <property type="match status" value="2"/>
</dbReference>
<dbReference type="CDD" id="cd07962">
    <property type="entry name" value="Anticodon_Ia_Val"/>
    <property type="match status" value="1"/>
</dbReference>
<dbReference type="InterPro" id="IPR013155">
    <property type="entry name" value="M/V/L/I-tRNA-synth_anticd-bd"/>
</dbReference>
<keyword evidence="7 12" id="KW-0648">Protein biosynthesis</keyword>
<keyword evidence="17" id="KW-1185">Reference proteome</keyword>
<evidence type="ECO:0000256" key="7">
    <source>
        <dbReference type="ARBA" id="ARBA00022917"/>
    </source>
</evidence>
<evidence type="ECO:0000256" key="12">
    <source>
        <dbReference type="HAMAP-Rule" id="MF_02004"/>
    </source>
</evidence>